<evidence type="ECO:0000259" key="2">
    <source>
        <dbReference type="PROSITE" id="PS50995"/>
    </source>
</evidence>
<dbReference type="PANTHER" id="PTHR33164">
    <property type="entry name" value="TRANSCRIPTIONAL REGULATOR, MARR FAMILY"/>
    <property type="match status" value="1"/>
</dbReference>
<evidence type="ECO:0000313" key="3">
    <source>
        <dbReference type="EMBL" id="GAA1747425.1"/>
    </source>
</evidence>
<feature type="domain" description="HTH marR-type" evidence="2">
    <location>
        <begin position="16"/>
        <end position="149"/>
    </location>
</feature>
<keyword evidence="4" id="KW-1185">Reference proteome</keyword>
<dbReference type="EMBL" id="BAAAPN010000014">
    <property type="protein sequence ID" value="GAA1747425.1"/>
    <property type="molecule type" value="Genomic_DNA"/>
</dbReference>
<evidence type="ECO:0000313" key="4">
    <source>
        <dbReference type="Proteomes" id="UP001501475"/>
    </source>
</evidence>
<feature type="region of interest" description="Disordered" evidence="1">
    <location>
        <begin position="154"/>
        <end position="175"/>
    </location>
</feature>
<accession>A0ABP4W7M4</accession>
<dbReference type="InterPro" id="IPR036390">
    <property type="entry name" value="WH_DNA-bd_sf"/>
</dbReference>
<dbReference type="SMART" id="SM00347">
    <property type="entry name" value="HTH_MARR"/>
    <property type="match status" value="1"/>
</dbReference>
<dbReference type="InterPro" id="IPR036388">
    <property type="entry name" value="WH-like_DNA-bd_sf"/>
</dbReference>
<feature type="compositionally biased region" description="Basic residues" evidence="1">
    <location>
        <begin position="165"/>
        <end position="175"/>
    </location>
</feature>
<dbReference type="InterPro" id="IPR039422">
    <property type="entry name" value="MarR/SlyA-like"/>
</dbReference>
<dbReference type="Pfam" id="PF12802">
    <property type="entry name" value="MarR_2"/>
    <property type="match status" value="1"/>
</dbReference>
<sequence length="175" mass="19139">MFLLMVTGKGVVVPDQPSLGVLLFLPYRHLEDRVLAAVHAAGHPITLAQARVFARVDAGGSRLTRLARSAQVTKQTAGYLVDQLEEQGYLERTPDPVDARARLVRITAKGLEVIAVAVPVQAAVEAEWAERLGPRGTTQLREALLALRELTDPYAAPTSSSNPRARLRRHHARSR</sequence>
<comment type="caution">
    <text evidence="3">The sequence shown here is derived from an EMBL/GenBank/DDBJ whole genome shotgun (WGS) entry which is preliminary data.</text>
</comment>
<gene>
    <name evidence="3" type="ORF">GCM10009810_05040</name>
</gene>
<dbReference type="SUPFAM" id="SSF46785">
    <property type="entry name" value="Winged helix' DNA-binding domain"/>
    <property type="match status" value="1"/>
</dbReference>
<dbReference type="PANTHER" id="PTHR33164:SF99">
    <property type="entry name" value="MARR FAMILY REGULATORY PROTEIN"/>
    <property type="match status" value="1"/>
</dbReference>
<dbReference type="InterPro" id="IPR000835">
    <property type="entry name" value="HTH_MarR-typ"/>
</dbReference>
<dbReference type="Proteomes" id="UP001501475">
    <property type="component" value="Unassembled WGS sequence"/>
</dbReference>
<organism evidence="3 4">
    <name type="scientific">Nostocoides vanveenii</name>
    <dbReference type="NCBI Taxonomy" id="330835"/>
    <lineage>
        <taxon>Bacteria</taxon>
        <taxon>Bacillati</taxon>
        <taxon>Actinomycetota</taxon>
        <taxon>Actinomycetes</taxon>
        <taxon>Micrococcales</taxon>
        <taxon>Intrasporangiaceae</taxon>
        <taxon>Nostocoides</taxon>
    </lineage>
</organism>
<dbReference type="PROSITE" id="PS50995">
    <property type="entry name" value="HTH_MARR_2"/>
    <property type="match status" value="1"/>
</dbReference>
<evidence type="ECO:0000256" key="1">
    <source>
        <dbReference type="SAM" id="MobiDB-lite"/>
    </source>
</evidence>
<dbReference type="Gene3D" id="1.10.10.10">
    <property type="entry name" value="Winged helix-like DNA-binding domain superfamily/Winged helix DNA-binding domain"/>
    <property type="match status" value="1"/>
</dbReference>
<name>A0ABP4W7M4_9MICO</name>
<protein>
    <recommendedName>
        <fullName evidence="2">HTH marR-type domain-containing protein</fullName>
    </recommendedName>
</protein>
<reference evidence="4" key="1">
    <citation type="journal article" date="2019" name="Int. J. Syst. Evol. Microbiol.">
        <title>The Global Catalogue of Microorganisms (GCM) 10K type strain sequencing project: providing services to taxonomists for standard genome sequencing and annotation.</title>
        <authorList>
            <consortium name="The Broad Institute Genomics Platform"/>
            <consortium name="The Broad Institute Genome Sequencing Center for Infectious Disease"/>
            <person name="Wu L."/>
            <person name="Ma J."/>
        </authorList>
    </citation>
    <scope>NUCLEOTIDE SEQUENCE [LARGE SCALE GENOMIC DNA]</scope>
    <source>
        <strain evidence="4">JCM 15591</strain>
    </source>
</reference>
<proteinExistence type="predicted"/>